<dbReference type="OrthoDB" id="9799092at2"/>
<dbReference type="Proteomes" id="UP000092573">
    <property type="component" value="Chromosome"/>
</dbReference>
<reference evidence="1 2" key="1">
    <citation type="submission" date="2016-01" db="EMBL/GenBank/DDBJ databases">
        <title>Complete Genome Sequence of Paenibacillus yonginensis DCY84, a novel Plant Growth-Promoting Bacteria with Elicitation of Induced Systemic Resistance.</title>
        <authorList>
            <person name="Kim Y.J."/>
            <person name="Yang D.C."/>
            <person name="Sukweenadhi J."/>
        </authorList>
    </citation>
    <scope>NUCLEOTIDE SEQUENCE [LARGE SCALE GENOMIC DNA]</scope>
    <source>
        <strain evidence="1 2">DCY84</strain>
    </source>
</reference>
<evidence type="ECO:0000313" key="2">
    <source>
        <dbReference type="Proteomes" id="UP000092573"/>
    </source>
</evidence>
<keyword evidence="2" id="KW-1185">Reference proteome</keyword>
<dbReference type="Gene3D" id="3.40.50.300">
    <property type="entry name" value="P-loop containing nucleotide triphosphate hydrolases"/>
    <property type="match status" value="1"/>
</dbReference>
<protein>
    <submittedName>
        <fullName evidence="1">Tunicamycin resistance protein</fullName>
    </submittedName>
</protein>
<dbReference type="InterPro" id="IPR027417">
    <property type="entry name" value="P-loop_NTPase"/>
</dbReference>
<dbReference type="EMBL" id="CP014167">
    <property type="protein sequence ID" value="ANS74411.1"/>
    <property type="molecule type" value="Genomic_DNA"/>
</dbReference>
<gene>
    <name evidence="1" type="ORF">AWM70_07320</name>
</gene>
<sequence>MILWINGAFGSGKTTVSYELNRKLPNSFVYDPENAGYFIRNNTPKSIWKEDFQDHEIWREINFSLLQQLSREYDGMIIVPMTLVNPQYFNEIVQRLRSEGVQVVHFTLFANRETLLKRLKSRGDHRNSWPAQQIDRCIEGLSQDLFNIHIHTDDLTVDEIVDQIARECNLDLNDQPDRKEGVSMP</sequence>
<dbReference type="STRING" id="1462996.AWM70_07320"/>
<proteinExistence type="predicted"/>
<evidence type="ECO:0000313" key="1">
    <source>
        <dbReference type="EMBL" id="ANS74411.1"/>
    </source>
</evidence>
<organism evidence="1 2">
    <name type="scientific">Paenibacillus yonginensis</name>
    <dbReference type="NCBI Taxonomy" id="1462996"/>
    <lineage>
        <taxon>Bacteria</taxon>
        <taxon>Bacillati</taxon>
        <taxon>Bacillota</taxon>
        <taxon>Bacilli</taxon>
        <taxon>Bacillales</taxon>
        <taxon>Paenibacillaceae</taxon>
        <taxon>Paenibacillus</taxon>
    </lineage>
</organism>
<accession>A0A1B1MZ15</accession>
<dbReference type="SUPFAM" id="SSF52540">
    <property type="entry name" value="P-loop containing nucleoside triphosphate hydrolases"/>
    <property type="match status" value="1"/>
</dbReference>
<dbReference type="RefSeq" id="WP_068695063.1">
    <property type="nucleotide sequence ID" value="NZ_CP014167.1"/>
</dbReference>
<dbReference type="KEGG" id="pyg:AWM70_07320"/>
<dbReference type="Pfam" id="PF13671">
    <property type="entry name" value="AAA_33"/>
    <property type="match status" value="1"/>
</dbReference>
<name>A0A1B1MZ15_9BACL</name>
<dbReference type="AlphaFoldDB" id="A0A1B1MZ15"/>